<organism evidence="1 2">
    <name type="scientific">Nodularia spumigena CENA596</name>
    <dbReference type="NCBI Taxonomy" id="1819295"/>
    <lineage>
        <taxon>Bacteria</taxon>
        <taxon>Bacillati</taxon>
        <taxon>Cyanobacteriota</taxon>
        <taxon>Cyanophyceae</taxon>
        <taxon>Nostocales</taxon>
        <taxon>Nodulariaceae</taxon>
        <taxon>Nodularia</taxon>
    </lineage>
</organism>
<gene>
    <name evidence="1" type="ORF">A2T98_11220</name>
</gene>
<dbReference type="SUPFAM" id="SSF160113">
    <property type="entry name" value="YegP-like"/>
    <property type="match status" value="1"/>
</dbReference>
<proteinExistence type="predicted"/>
<dbReference type="AlphaFoldDB" id="A0A166JHZ5"/>
<evidence type="ECO:0000313" key="1">
    <source>
        <dbReference type="EMBL" id="KZL49739.1"/>
    </source>
</evidence>
<protein>
    <recommendedName>
        <fullName evidence="3">DUF1508 domain-containing protein</fullName>
    </recommendedName>
</protein>
<evidence type="ECO:0008006" key="3">
    <source>
        <dbReference type="Google" id="ProtNLM"/>
    </source>
</evidence>
<accession>A0A166JHZ5</accession>
<dbReference type="InterPro" id="IPR036913">
    <property type="entry name" value="YegP-like_sf"/>
</dbReference>
<dbReference type="OrthoDB" id="515822at2"/>
<evidence type="ECO:0000313" key="2">
    <source>
        <dbReference type="Proteomes" id="UP000076555"/>
    </source>
</evidence>
<name>A0A166JHZ5_NODSP</name>
<dbReference type="Proteomes" id="UP000076555">
    <property type="component" value="Unassembled WGS sequence"/>
</dbReference>
<comment type="caution">
    <text evidence="1">The sequence shown here is derived from an EMBL/GenBank/DDBJ whole genome shotgun (WGS) entry which is preliminary data.</text>
</comment>
<reference evidence="1 2" key="1">
    <citation type="submission" date="2016-04" db="EMBL/GenBank/DDBJ databases">
        <title>Draft Genome Assembly of the Bloom-forming Cyanobacterium Nodularia spumigena Strain CENA596 in Shrimp Production Ponds.</title>
        <authorList>
            <person name="Popin R.V."/>
            <person name="Rigonato J."/>
            <person name="Abreu V.A."/>
            <person name="Andreote A.P."/>
            <person name="Silveira S.B."/>
            <person name="Odebrecht C."/>
            <person name="Fiore M.F."/>
        </authorList>
    </citation>
    <scope>NUCLEOTIDE SEQUENCE [LARGE SCALE GENOMIC DNA]</scope>
    <source>
        <strain evidence="1 2">CENA596</strain>
    </source>
</reference>
<dbReference type="EMBL" id="LWAJ01000135">
    <property type="protein sequence ID" value="KZL49739.1"/>
    <property type="molecule type" value="Genomic_DNA"/>
</dbReference>
<dbReference type="RefSeq" id="WP_063872841.1">
    <property type="nucleotide sequence ID" value="NZ_CAWMRI010000135.1"/>
</dbReference>
<sequence>MSSTKIHLVVGIHNVTLTVFYTEKDDSWQFRLLSPGGAVFGERKLYFTPEAAEKAAREWMKEGN</sequence>